<accession>A0ABT8SYB9</accession>
<reference evidence="2" key="2">
    <citation type="submission" date="2023-07" db="EMBL/GenBank/DDBJ databases">
        <authorList>
            <person name="Sun H."/>
        </authorList>
    </citation>
    <scope>NUCLEOTIDE SEQUENCE</scope>
    <source>
        <strain evidence="2">05753</strain>
    </source>
</reference>
<evidence type="ECO:0000256" key="1">
    <source>
        <dbReference type="SAM" id="Phobius"/>
    </source>
</evidence>
<reference evidence="2" key="1">
    <citation type="journal article" date="2015" name="Int. J. Syst. Evol. Microbiol.">
        <title>Rhizobium oryzicola sp. nov., potential plant-growth-promoting endophytic bacteria isolated from rice roots.</title>
        <authorList>
            <person name="Zhang X.X."/>
            <person name="Gao J.S."/>
            <person name="Cao Y.H."/>
            <person name="Sheirdil R.A."/>
            <person name="Wang X.C."/>
            <person name="Zhang L."/>
        </authorList>
    </citation>
    <scope>NUCLEOTIDE SEQUENCE</scope>
    <source>
        <strain evidence="2">05753</strain>
    </source>
</reference>
<dbReference type="Proteomes" id="UP001169006">
    <property type="component" value="Unassembled WGS sequence"/>
</dbReference>
<comment type="caution">
    <text evidence="2">The sequence shown here is derived from an EMBL/GenBank/DDBJ whole genome shotgun (WGS) entry which is preliminary data.</text>
</comment>
<feature type="transmembrane region" description="Helical" evidence="1">
    <location>
        <begin position="6"/>
        <end position="28"/>
    </location>
</feature>
<organism evidence="2 3">
    <name type="scientific">Rhizobium oryzicola</name>
    <dbReference type="NCBI Taxonomy" id="1232668"/>
    <lineage>
        <taxon>Bacteria</taxon>
        <taxon>Pseudomonadati</taxon>
        <taxon>Pseudomonadota</taxon>
        <taxon>Alphaproteobacteria</taxon>
        <taxon>Hyphomicrobiales</taxon>
        <taxon>Rhizobiaceae</taxon>
        <taxon>Rhizobium/Agrobacterium group</taxon>
        <taxon>Rhizobium</taxon>
    </lineage>
</organism>
<keyword evidence="3" id="KW-1185">Reference proteome</keyword>
<evidence type="ECO:0000313" key="2">
    <source>
        <dbReference type="EMBL" id="MDO1583204.1"/>
    </source>
</evidence>
<proteinExistence type="predicted"/>
<feature type="transmembrane region" description="Helical" evidence="1">
    <location>
        <begin position="214"/>
        <end position="233"/>
    </location>
</feature>
<protein>
    <submittedName>
        <fullName evidence="2">Uncharacterized protein</fullName>
    </submittedName>
</protein>
<sequence length="239" mass="26097">MWRFDFAVVADLTANVFATCFLLFLLGWQNGSADRDERAHAQARLFRVEEREALSGQDRVVMLFRRGDPGVLRFDLLGDHVLVLRPGLPPFRADAGSIAAALVNASGPAVLYVFDNRFYYPVVNALHHMGVVFREMDVPEALSAREPDRRGWSTGFLDLIASQPDRAEFSAGLSRLLEAVGSPGAGVAGPTAHDGTNDAVSPVTKLLESVTRCVAILLLIVGFALAGFTEWWFPPQTQA</sequence>
<name>A0ABT8SYB9_9HYPH</name>
<keyword evidence="1" id="KW-0812">Transmembrane</keyword>
<keyword evidence="1" id="KW-0472">Membrane</keyword>
<gene>
    <name evidence="2" type="ORF">Q2T52_14020</name>
</gene>
<evidence type="ECO:0000313" key="3">
    <source>
        <dbReference type="Proteomes" id="UP001169006"/>
    </source>
</evidence>
<keyword evidence="1" id="KW-1133">Transmembrane helix</keyword>
<dbReference type="RefSeq" id="WP_302077398.1">
    <property type="nucleotide sequence ID" value="NZ_JAUKWQ010000004.1"/>
</dbReference>
<dbReference type="EMBL" id="JAUKWQ010000004">
    <property type="protein sequence ID" value="MDO1583204.1"/>
    <property type="molecule type" value="Genomic_DNA"/>
</dbReference>